<reference evidence="2 3" key="1">
    <citation type="submission" date="2022-03" db="EMBL/GenBank/DDBJ databases">
        <title>Isotopic signatures of nitrous oxide derived from detoxification processes.</title>
        <authorList>
            <person name="Behrendt U."/>
            <person name="Buchen C."/>
            <person name="Well R."/>
            <person name="Ulrich A."/>
            <person name="Rohe L."/>
            <person name="Kolb S."/>
            <person name="Schloter M."/>
            <person name="Horn M.A."/>
            <person name="Augustin J."/>
        </authorList>
    </citation>
    <scope>NUCLEOTIDE SEQUENCE [LARGE SCALE GENOMIC DNA]</scope>
    <source>
        <strain evidence="2 3">S4-C24</strain>
    </source>
</reference>
<feature type="domain" description="NADP-dependent oxidoreductase" evidence="1">
    <location>
        <begin position="7"/>
        <end position="285"/>
    </location>
</feature>
<dbReference type="InterPro" id="IPR023210">
    <property type="entry name" value="NADP_OxRdtase_dom"/>
</dbReference>
<evidence type="ECO:0000313" key="3">
    <source>
        <dbReference type="Proteomes" id="UP000829069"/>
    </source>
</evidence>
<dbReference type="PANTHER" id="PTHR43312">
    <property type="entry name" value="D-THREO-ALDOSE 1-DEHYDROGENASE"/>
    <property type="match status" value="1"/>
</dbReference>
<protein>
    <submittedName>
        <fullName evidence="2">Aldo/keto reductase</fullName>
    </submittedName>
</protein>
<dbReference type="Pfam" id="PF00248">
    <property type="entry name" value="Aldo_ket_red"/>
    <property type="match status" value="1"/>
</dbReference>
<evidence type="ECO:0000313" key="2">
    <source>
        <dbReference type="EMBL" id="UNK46447.1"/>
    </source>
</evidence>
<accession>A0ABY3WAF3</accession>
<dbReference type="InterPro" id="IPR053135">
    <property type="entry name" value="AKR2_Oxidoreductase"/>
</dbReference>
<dbReference type="Gene3D" id="3.20.20.100">
    <property type="entry name" value="NADP-dependent oxidoreductase domain"/>
    <property type="match status" value="1"/>
</dbReference>
<name>A0ABY3WAF3_9MICC</name>
<dbReference type="RefSeq" id="WP_241914469.1">
    <property type="nucleotide sequence ID" value="NZ_CP093326.1"/>
</dbReference>
<dbReference type="CDD" id="cd19095">
    <property type="entry name" value="AKR_PA4992-like"/>
    <property type="match status" value="1"/>
</dbReference>
<evidence type="ECO:0000259" key="1">
    <source>
        <dbReference type="Pfam" id="PF00248"/>
    </source>
</evidence>
<dbReference type="Proteomes" id="UP000829069">
    <property type="component" value="Chromosome"/>
</dbReference>
<proteinExistence type="predicted"/>
<keyword evidence="3" id="KW-1185">Reference proteome</keyword>
<dbReference type="InterPro" id="IPR036812">
    <property type="entry name" value="NAD(P)_OxRdtase_dom_sf"/>
</dbReference>
<dbReference type="EMBL" id="CP093326">
    <property type="protein sequence ID" value="UNK46447.1"/>
    <property type="molecule type" value="Genomic_DNA"/>
</dbReference>
<dbReference type="SUPFAM" id="SSF51430">
    <property type="entry name" value="NAD(P)-linked oxidoreductase"/>
    <property type="match status" value="1"/>
</dbReference>
<gene>
    <name evidence="2" type="ORF">MNQ99_03495</name>
</gene>
<dbReference type="PANTHER" id="PTHR43312:SF1">
    <property type="entry name" value="NADP-DEPENDENT OXIDOREDUCTASE DOMAIN-CONTAINING PROTEIN"/>
    <property type="match status" value="1"/>
</dbReference>
<sequence>MQVSELSFGAGGYWGMKAFPERQAAQLVDQALEGGITVFDTGPNYSRGNAEERLGRILKGRTENLVISTKAGSHWINNRNVKDYSPRAIENSVHTSLRRLQIDHLPLLHFHGFPHPAEPAIETVLKLKERGTVGALGVSTGRGGARKALKLGIFDALMVEYNIVDRSLEGLIYEAQEAGVGVMLKSPLAQTLYSRDIFKIGGPSDVWYLLRALKNHRHKFVQGRKYRFINDVDGLAASEIALAFALNHPGVSSAVIGTVKPEHLSSNLRVPHLQLPAELLERIERAGSAGRG</sequence>
<organism evidence="2 3">
    <name type="scientific">Arthrobacter sulfonylureivorans</name>
    <dbReference type="NCBI Taxonomy" id="2486855"/>
    <lineage>
        <taxon>Bacteria</taxon>
        <taxon>Bacillati</taxon>
        <taxon>Actinomycetota</taxon>
        <taxon>Actinomycetes</taxon>
        <taxon>Micrococcales</taxon>
        <taxon>Micrococcaceae</taxon>
        <taxon>Arthrobacter</taxon>
    </lineage>
</organism>